<dbReference type="EMBL" id="CANHGI010000004">
    <property type="protein sequence ID" value="CAI5447122.1"/>
    <property type="molecule type" value="Genomic_DNA"/>
</dbReference>
<keyword evidence="2" id="KW-1185">Reference proteome</keyword>
<sequence>MFWTVEAFENILSRFIKIEEKIDLDKNEVLNRKDAIKLLQKMGKLGDFQSPEELLQNIEELQNFPNNSEFLGISDLNHLSKRIEMKDREGIRFCTKLEAFTDLYDKQLYKWPIYPIAKKFGKEELWEKHGNCFEMISIDLFEERIHKEVSMFEVETAEEWGILLDYMFTSNWFTRKYPILRVFNENGRFFMENEVKNVLGLPKDSTYEENGIIRAMEFEDFLKILDKLKLSIFDFHLIDIDFSKTSNGRNIPVNSPNGKACILAKFAFLEGYHIEFQEEKEQRVFIETWRLEPKKIGENTPKKASQEFMISQRFAMKPGRFFDMIFTTKKSPQNQDDLIDNHRRAFMKILPKIPFDKFVERSFLEKLIDEEMSKHMNKTVRIYNVDFFKVFQLEAEFLDVKNDATNRQFVRRKRVPQKPPALPHNKNMAEILNKSVMAGLMNDNGEYSKNGGGKENIEKFMKEKVAKEMAKNMREMENNGNLDPTTKIVFDLMKM</sequence>
<name>A0A9P1IK98_9PELO</name>
<dbReference type="Proteomes" id="UP001152747">
    <property type="component" value="Unassembled WGS sequence"/>
</dbReference>
<accession>A0A9P1IK98</accession>
<dbReference type="AlphaFoldDB" id="A0A9P1IK98"/>
<organism evidence="1 2">
    <name type="scientific">Caenorhabditis angaria</name>
    <dbReference type="NCBI Taxonomy" id="860376"/>
    <lineage>
        <taxon>Eukaryota</taxon>
        <taxon>Metazoa</taxon>
        <taxon>Ecdysozoa</taxon>
        <taxon>Nematoda</taxon>
        <taxon>Chromadorea</taxon>
        <taxon>Rhabditida</taxon>
        <taxon>Rhabditina</taxon>
        <taxon>Rhabditomorpha</taxon>
        <taxon>Rhabditoidea</taxon>
        <taxon>Rhabditidae</taxon>
        <taxon>Peloderinae</taxon>
        <taxon>Caenorhabditis</taxon>
    </lineage>
</organism>
<proteinExistence type="predicted"/>
<reference evidence="1" key="1">
    <citation type="submission" date="2022-11" db="EMBL/GenBank/DDBJ databases">
        <authorList>
            <person name="Kikuchi T."/>
        </authorList>
    </citation>
    <scope>NUCLEOTIDE SEQUENCE</scope>
    <source>
        <strain evidence="1">PS1010</strain>
    </source>
</reference>
<evidence type="ECO:0000313" key="1">
    <source>
        <dbReference type="EMBL" id="CAI5447122.1"/>
    </source>
</evidence>
<comment type="caution">
    <text evidence="1">The sequence shown here is derived from an EMBL/GenBank/DDBJ whole genome shotgun (WGS) entry which is preliminary data.</text>
</comment>
<evidence type="ECO:0000313" key="2">
    <source>
        <dbReference type="Proteomes" id="UP001152747"/>
    </source>
</evidence>
<protein>
    <submittedName>
        <fullName evidence="1">Uncharacterized protein</fullName>
    </submittedName>
</protein>
<gene>
    <name evidence="1" type="ORF">CAMP_LOCUS9759</name>
</gene>